<dbReference type="InterPro" id="IPR050839">
    <property type="entry name" value="Rho-assoc_Ser/Thr_Kinase"/>
</dbReference>
<dbReference type="GO" id="GO:0005856">
    <property type="term" value="C:cytoskeleton"/>
    <property type="evidence" value="ECO:0007669"/>
    <property type="project" value="TreeGrafter"/>
</dbReference>
<evidence type="ECO:0000313" key="8">
    <source>
        <dbReference type="Ensembl" id="ENSNMLP00000003908.1"/>
    </source>
</evidence>
<dbReference type="Proteomes" id="UP000694523">
    <property type="component" value="Unplaced"/>
</dbReference>
<dbReference type="GO" id="GO:0005737">
    <property type="term" value="C:cytoplasm"/>
    <property type="evidence" value="ECO:0007669"/>
    <property type="project" value="UniProtKB-SubCell"/>
</dbReference>
<dbReference type="GO" id="GO:0005524">
    <property type="term" value="F:ATP binding"/>
    <property type="evidence" value="ECO:0007669"/>
    <property type="project" value="UniProtKB-UniRule"/>
</dbReference>
<evidence type="ECO:0000256" key="4">
    <source>
        <dbReference type="ARBA" id="ARBA00022527"/>
    </source>
</evidence>
<dbReference type="SMART" id="SM00220">
    <property type="entry name" value="S_TKc"/>
    <property type="match status" value="1"/>
</dbReference>
<dbReference type="Ensembl" id="ENSNMLT00000004482.1">
    <property type="protein sequence ID" value="ENSNMLP00000003908.1"/>
    <property type="gene ID" value="ENSNMLG00000002874.1"/>
</dbReference>
<dbReference type="GO" id="GO:0031032">
    <property type="term" value="P:actomyosin structure organization"/>
    <property type="evidence" value="ECO:0007669"/>
    <property type="project" value="TreeGrafter"/>
</dbReference>
<comment type="subcellular location">
    <subcellularLocation>
        <location evidence="2">Cytoplasm</location>
    </subcellularLocation>
</comment>
<reference evidence="8" key="2">
    <citation type="submission" date="2025-09" db="UniProtKB">
        <authorList>
            <consortium name="Ensembl"/>
        </authorList>
    </citation>
    <scope>IDENTIFICATION</scope>
</reference>
<sequence length="174" mass="20275">MNVFVSPTAEPLVRQVKKTRIKREDFDILKVIGRGAFSEVAVARMRSTQQVYALKIMNKWDMLQRGETACYQEEREVLLRGDRRWITELHYAFRTITIWFYLVMDYYVGGDLLTLLSKFGDHLPEDMAQFYLAEMVLAIDSVHRLGYVHRCSRNLFKLSNAGVSEQVGSHVQVH</sequence>
<feature type="domain" description="Protein kinase" evidence="7">
    <location>
        <begin position="26"/>
        <end position="174"/>
    </location>
</feature>
<dbReference type="SUPFAM" id="SSF56112">
    <property type="entry name" value="Protein kinase-like (PK-like)"/>
    <property type="match status" value="1"/>
</dbReference>
<feature type="binding site" evidence="6">
    <location>
        <position position="55"/>
    </location>
    <ligand>
        <name>ATP</name>
        <dbReference type="ChEBI" id="CHEBI:30616"/>
    </ligand>
</feature>
<dbReference type="InterPro" id="IPR000719">
    <property type="entry name" value="Prot_kinase_dom"/>
</dbReference>
<dbReference type="Pfam" id="PF00069">
    <property type="entry name" value="Pkinase"/>
    <property type="match status" value="1"/>
</dbReference>
<dbReference type="PROSITE" id="PS00107">
    <property type="entry name" value="PROTEIN_KINASE_ATP"/>
    <property type="match status" value="1"/>
</dbReference>
<proteinExistence type="predicted"/>
<dbReference type="PANTHER" id="PTHR22988:SF79">
    <property type="entry name" value="LOW QUALITY PROTEIN: MYOTONIN-PROTEIN KINASE"/>
    <property type="match status" value="1"/>
</dbReference>
<evidence type="ECO:0000256" key="1">
    <source>
        <dbReference type="ARBA" id="ARBA00001946"/>
    </source>
</evidence>
<evidence type="ECO:0000259" key="7">
    <source>
        <dbReference type="PROSITE" id="PS50011"/>
    </source>
</evidence>
<evidence type="ECO:0000256" key="2">
    <source>
        <dbReference type="ARBA" id="ARBA00004496"/>
    </source>
</evidence>
<dbReference type="InterPro" id="IPR017441">
    <property type="entry name" value="Protein_kinase_ATP_BS"/>
</dbReference>
<keyword evidence="5" id="KW-0418">Kinase</keyword>
<dbReference type="PANTHER" id="PTHR22988">
    <property type="entry name" value="MYOTONIC DYSTROPHY S/T KINASE-RELATED"/>
    <property type="match status" value="1"/>
</dbReference>
<dbReference type="AlphaFoldDB" id="A0A8C6SHD6"/>
<name>A0A8C6SHD6_9GOBI</name>
<dbReference type="FunFam" id="3.30.200.20:FF:000017">
    <property type="entry name" value="Non-specific serine/threonine protein kinase"/>
    <property type="match status" value="1"/>
</dbReference>
<dbReference type="Gene3D" id="3.30.200.20">
    <property type="entry name" value="Phosphorylase Kinase, domain 1"/>
    <property type="match status" value="1"/>
</dbReference>
<keyword evidence="6" id="KW-0547">Nucleotide-binding</keyword>
<dbReference type="InterPro" id="IPR011009">
    <property type="entry name" value="Kinase-like_dom_sf"/>
</dbReference>
<dbReference type="GO" id="GO:0004674">
    <property type="term" value="F:protein serine/threonine kinase activity"/>
    <property type="evidence" value="ECO:0007669"/>
    <property type="project" value="UniProtKB-KW"/>
</dbReference>
<evidence type="ECO:0000256" key="3">
    <source>
        <dbReference type="ARBA" id="ARBA00022490"/>
    </source>
</evidence>
<dbReference type="Gene3D" id="1.10.510.10">
    <property type="entry name" value="Transferase(Phosphotransferase) domain 1"/>
    <property type="match status" value="1"/>
</dbReference>
<keyword evidence="9" id="KW-1185">Reference proteome</keyword>
<keyword evidence="6" id="KW-0067">ATP-binding</keyword>
<evidence type="ECO:0000256" key="5">
    <source>
        <dbReference type="ARBA" id="ARBA00022777"/>
    </source>
</evidence>
<organism evidence="8 9">
    <name type="scientific">Neogobius melanostomus</name>
    <name type="common">round goby</name>
    <dbReference type="NCBI Taxonomy" id="47308"/>
    <lineage>
        <taxon>Eukaryota</taxon>
        <taxon>Metazoa</taxon>
        <taxon>Chordata</taxon>
        <taxon>Craniata</taxon>
        <taxon>Vertebrata</taxon>
        <taxon>Euteleostomi</taxon>
        <taxon>Actinopterygii</taxon>
        <taxon>Neopterygii</taxon>
        <taxon>Teleostei</taxon>
        <taxon>Neoteleostei</taxon>
        <taxon>Acanthomorphata</taxon>
        <taxon>Gobiaria</taxon>
        <taxon>Gobiiformes</taxon>
        <taxon>Gobioidei</taxon>
        <taxon>Gobiidae</taxon>
        <taxon>Benthophilinae</taxon>
        <taxon>Neogobiini</taxon>
        <taxon>Neogobius</taxon>
    </lineage>
</organism>
<keyword evidence="4" id="KW-0723">Serine/threonine-protein kinase</keyword>
<dbReference type="PROSITE" id="PS50011">
    <property type="entry name" value="PROTEIN_KINASE_DOM"/>
    <property type="match status" value="1"/>
</dbReference>
<protein>
    <recommendedName>
        <fullName evidence="7">Protein kinase domain-containing protein</fullName>
    </recommendedName>
</protein>
<keyword evidence="3" id="KW-0963">Cytoplasm</keyword>
<accession>A0A8C6SHD6</accession>
<evidence type="ECO:0000313" key="9">
    <source>
        <dbReference type="Proteomes" id="UP000694523"/>
    </source>
</evidence>
<comment type="cofactor">
    <cofactor evidence="1">
        <name>Mg(2+)</name>
        <dbReference type="ChEBI" id="CHEBI:18420"/>
    </cofactor>
</comment>
<evidence type="ECO:0000256" key="6">
    <source>
        <dbReference type="PROSITE-ProRule" id="PRU10141"/>
    </source>
</evidence>
<reference evidence="8" key="1">
    <citation type="submission" date="2025-08" db="UniProtKB">
        <authorList>
            <consortium name="Ensembl"/>
        </authorList>
    </citation>
    <scope>IDENTIFICATION</scope>
</reference>
<keyword evidence="5" id="KW-0808">Transferase</keyword>